<evidence type="ECO:0000256" key="2">
    <source>
        <dbReference type="SAM" id="Phobius"/>
    </source>
</evidence>
<dbReference type="Proteomes" id="UP000585905">
    <property type="component" value="Unassembled WGS sequence"/>
</dbReference>
<dbReference type="EMBL" id="JACGWX010000002">
    <property type="protein sequence ID" value="MBA8847446.1"/>
    <property type="molecule type" value="Genomic_DNA"/>
</dbReference>
<comment type="caution">
    <text evidence="3">The sequence shown here is derived from an EMBL/GenBank/DDBJ whole genome shotgun (WGS) entry which is preliminary data.</text>
</comment>
<feature type="region of interest" description="Disordered" evidence="1">
    <location>
        <begin position="1"/>
        <end position="39"/>
    </location>
</feature>
<protein>
    <submittedName>
        <fullName evidence="3">Uncharacterized protein</fullName>
    </submittedName>
</protein>
<reference evidence="3 4" key="1">
    <citation type="submission" date="2020-07" db="EMBL/GenBank/DDBJ databases">
        <title>Sequencing the genomes of 1000 actinobacteria strains.</title>
        <authorList>
            <person name="Klenk H.-P."/>
        </authorList>
    </citation>
    <scope>NUCLEOTIDE SEQUENCE [LARGE SCALE GENOMIC DNA]</scope>
    <source>
        <strain evidence="3 4">DSM 19663</strain>
    </source>
</reference>
<keyword evidence="2" id="KW-1133">Transmembrane helix</keyword>
<keyword evidence="2" id="KW-0472">Membrane</keyword>
<evidence type="ECO:0000256" key="1">
    <source>
        <dbReference type="SAM" id="MobiDB-lite"/>
    </source>
</evidence>
<dbReference type="RefSeq" id="WP_182490289.1">
    <property type="nucleotide sequence ID" value="NZ_BAAAOV010000014.1"/>
</dbReference>
<proteinExistence type="predicted"/>
<organism evidence="3 4">
    <name type="scientific">Microcella alkalica</name>
    <dbReference type="NCBI Taxonomy" id="355930"/>
    <lineage>
        <taxon>Bacteria</taxon>
        <taxon>Bacillati</taxon>
        <taxon>Actinomycetota</taxon>
        <taxon>Actinomycetes</taxon>
        <taxon>Micrococcales</taxon>
        <taxon>Microbacteriaceae</taxon>
        <taxon>Microcella</taxon>
    </lineage>
</organism>
<evidence type="ECO:0000313" key="3">
    <source>
        <dbReference type="EMBL" id="MBA8847446.1"/>
    </source>
</evidence>
<feature type="compositionally biased region" description="Basic and acidic residues" evidence="1">
    <location>
        <begin position="10"/>
        <end position="25"/>
    </location>
</feature>
<keyword evidence="4" id="KW-1185">Reference proteome</keyword>
<feature type="transmembrane region" description="Helical" evidence="2">
    <location>
        <begin position="63"/>
        <end position="88"/>
    </location>
</feature>
<dbReference type="AlphaFoldDB" id="A0A839E830"/>
<accession>A0A839E830</accession>
<feature type="transmembrane region" description="Helical" evidence="2">
    <location>
        <begin position="100"/>
        <end position="121"/>
    </location>
</feature>
<name>A0A839E830_9MICO</name>
<keyword evidence="2" id="KW-0812">Transmembrane</keyword>
<sequence>MTEHLGPSGGERRRGGTRPARERVTSVDAANARTEPAPRTSRWAVGEAETLFTRSLMLAHGRLAIACLLSFGAALVLVTVVMSGMPLLDALEVGGVPVSWLIHAYGFYPLMIVWAIGYTLACQRLERRFSQLVEPE</sequence>
<evidence type="ECO:0000313" key="4">
    <source>
        <dbReference type="Proteomes" id="UP000585905"/>
    </source>
</evidence>
<gene>
    <name evidence="3" type="ORF">FHX53_001031</name>
</gene>